<keyword evidence="2 5" id="KW-0805">Transcription regulation</keyword>
<dbReference type="Pfam" id="PF02319">
    <property type="entry name" value="WHD_E2F_TDP"/>
    <property type="match status" value="1"/>
</dbReference>
<dbReference type="GO" id="GO:0000978">
    <property type="term" value="F:RNA polymerase II cis-regulatory region sequence-specific DNA binding"/>
    <property type="evidence" value="ECO:0007669"/>
    <property type="project" value="InterPro"/>
</dbReference>
<evidence type="ECO:0000256" key="5">
    <source>
        <dbReference type="RuleBase" id="RU003796"/>
    </source>
</evidence>
<evidence type="ECO:0000256" key="3">
    <source>
        <dbReference type="ARBA" id="ARBA00023125"/>
    </source>
</evidence>
<dbReference type="InterPro" id="IPR037241">
    <property type="entry name" value="E2F-DP_heterodim"/>
</dbReference>
<accession>A0A238BXX7</accession>
<evidence type="ECO:0000256" key="2">
    <source>
        <dbReference type="ARBA" id="ARBA00023015"/>
    </source>
</evidence>
<dbReference type="InterPro" id="IPR032198">
    <property type="entry name" value="E2F_CC-MB"/>
</dbReference>
<dbReference type="InterPro" id="IPR003316">
    <property type="entry name" value="E2F_WHTH_DNA-bd_dom"/>
</dbReference>
<feature type="region of interest" description="Disordered" evidence="6">
    <location>
        <begin position="1"/>
        <end position="48"/>
    </location>
</feature>
<dbReference type="FunFam" id="1.10.10.10:FF:000008">
    <property type="entry name" value="E2F transcription factor 1"/>
    <property type="match status" value="1"/>
</dbReference>
<feature type="compositionally biased region" description="Acidic residues" evidence="6">
    <location>
        <begin position="34"/>
        <end position="43"/>
    </location>
</feature>
<dbReference type="PANTHER" id="PTHR12081">
    <property type="entry name" value="TRANSCRIPTION FACTOR E2F"/>
    <property type="match status" value="1"/>
</dbReference>
<dbReference type="PANTHER" id="PTHR12081:SF18">
    <property type="entry name" value="TRANSCRIPTION FACTOR E2F2-RELATED"/>
    <property type="match status" value="1"/>
</dbReference>
<keyword evidence="4 5" id="KW-0804">Transcription</keyword>
<dbReference type="Proteomes" id="UP000242913">
    <property type="component" value="Unassembled WGS sequence"/>
</dbReference>
<dbReference type="SMART" id="SM01372">
    <property type="entry name" value="E2F_TDP"/>
    <property type="match status" value="1"/>
</dbReference>
<reference evidence="8 9" key="1">
    <citation type="submission" date="2015-12" db="EMBL/GenBank/DDBJ databases">
        <title>Draft genome of the nematode, Onchocerca flexuosa.</title>
        <authorList>
            <person name="Mitreva M."/>
        </authorList>
    </citation>
    <scope>NUCLEOTIDE SEQUENCE [LARGE SCALE GENOMIC DNA]</scope>
    <source>
        <strain evidence="8">Red Deer</strain>
    </source>
</reference>
<dbReference type="OrthoDB" id="1743261at2759"/>
<dbReference type="SUPFAM" id="SSF46785">
    <property type="entry name" value="Winged helix' DNA-binding domain"/>
    <property type="match status" value="1"/>
</dbReference>
<evidence type="ECO:0000313" key="9">
    <source>
        <dbReference type="Proteomes" id="UP000242913"/>
    </source>
</evidence>
<feature type="compositionally biased region" description="Polar residues" evidence="6">
    <location>
        <begin position="494"/>
        <end position="508"/>
    </location>
</feature>
<dbReference type="GO" id="GO:0046983">
    <property type="term" value="F:protein dimerization activity"/>
    <property type="evidence" value="ECO:0007669"/>
    <property type="project" value="InterPro"/>
</dbReference>
<keyword evidence="3 5" id="KW-0238">DNA-binding</keyword>
<comment type="similarity">
    <text evidence="1 5">Belongs to the E2F/DP family.</text>
</comment>
<evidence type="ECO:0000256" key="6">
    <source>
        <dbReference type="SAM" id="MobiDB-lite"/>
    </source>
</evidence>
<dbReference type="InterPro" id="IPR036390">
    <property type="entry name" value="WH_DNA-bd_sf"/>
</dbReference>
<gene>
    <name evidence="8" type="ORF">X798_03169</name>
</gene>
<proteinExistence type="inferred from homology"/>
<dbReference type="Gene3D" id="1.10.10.10">
    <property type="entry name" value="Winged helix-like DNA-binding domain superfamily/Winged helix DNA-binding domain"/>
    <property type="match status" value="1"/>
</dbReference>
<dbReference type="GO" id="GO:0090575">
    <property type="term" value="C:RNA polymerase II transcription regulator complex"/>
    <property type="evidence" value="ECO:0007669"/>
    <property type="project" value="TreeGrafter"/>
</dbReference>
<feature type="domain" description="E2F/DP family winged-helix DNA-binding" evidence="7">
    <location>
        <begin position="52"/>
        <end position="118"/>
    </location>
</feature>
<evidence type="ECO:0000256" key="1">
    <source>
        <dbReference type="ARBA" id="ARBA00010940"/>
    </source>
</evidence>
<dbReference type="AlphaFoldDB" id="A0A238BXX7"/>
<evidence type="ECO:0000259" key="7">
    <source>
        <dbReference type="SMART" id="SM01372"/>
    </source>
</evidence>
<evidence type="ECO:0000256" key="4">
    <source>
        <dbReference type="ARBA" id="ARBA00023163"/>
    </source>
</evidence>
<keyword evidence="9" id="KW-1185">Reference proteome</keyword>
<evidence type="ECO:0000313" key="8">
    <source>
        <dbReference type="EMBL" id="OZC09766.1"/>
    </source>
</evidence>
<feature type="compositionally biased region" description="Low complexity" evidence="6">
    <location>
        <begin position="308"/>
        <end position="321"/>
    </location>
</feature>
<feature type="region of interest" description="Disordered" evidence="6">
    <location>
        <begin position="285"/>
        <end position="321"/>
    </location>
</feature>
<feature type="region of interest" description="Disordered" evidence="6">
    <location>
        <begin position="480"/>
        <end position="510"/>
    </location>
</feature>
<dbReference type="InterPro" id="IPR015633">
    <property type="entry name" value="E2F"/>
</dbReference>
<dbReference type="Gene3D" id="6.10.250.540">
    <property type="match status" value="1"/>
</dbReference>
<protein>
    <submittedName>
        <fullName evidence="8">Transcription factor E2F/dimerization partner</fullName>
    </submittedName>
</protein>
<sequence>MTSMKQWRHQSLEADGTSQKSMEDKDSELVANGYDEESVDDEDTKQPSSVCRAEKSLGILTQRFVDLLQRARGGIVDLNIAAEELQVRQKRRIYDITNVLEGIGLIEKKSKNIINWKGGKLRKHGSFPDNDPDEQKRILKRKAELEELEKEERILDTHIKWMKQSLRNVSEYQKNMKLAYLTEEDILSVFEDSRVFAIQAPPGTFVEIGAPPRMRDFDMQYNLRMKSTFGPANAILLGGINSTRSQGNLFTNKSQPMPYAVEGDVPGQFLEEDEDESLLKKRRLDEEFSDQSDPILPFIPSQGEHQKSSQQECSSLQSQTQTSPTFSQVMFYELETAVSLSKSAVGSSSEQNTPFSSSETTEKSNIVEIHFDPLVMHTISLLRYNRKINSYRVRMGPPSSLPVFNFIKLNLPNSQDMSNEFSEENMQLLLRKAVAVLAAHLGFVKIESSVVYLISRIVAAKIKRMCLNLNLSHQRRVQGRETAFPNIQKDKDFSGSSSEQNTPFSSSETTEKSNIVEIHFDPLVMHTISLLRYNRKINSYRVRMGPPSSLPVFNFIKLNLPNSQDMSNEFSEENMQLLLRKAVAVLAAHLEIESSVVYLISRIVAAKIKRMCLNLNLSHQRRVQGRETAFPSALMHALRLENIRDVTELQEFYKNRVIFYHDRILLSCTQKYEKAAKKFALFQAEKLNHFTDEASLKCDP</sequence>
<dbReference type="InterPro" id="IPR036388">
    <property type="entry name" value="WH-like_DNA-bd_sf"/>
</dbReference>
<dbReference type="Pfam" id="PF16421">
    <property type="entry name" value="E2F_CC-MB"/>
    <property type="match status" value="1"/>
</dbReference>
<keyword evidence="5" id="KW-0539">Nucleus</keyword>
<name>A0A238BXX7_9BILA</name>
<comment type="subcellular location">
    <subcellularLocation>
        <location evidence="5">Nucleus</location>
    </subcellularLocation>
</comment>
<organism evidence="8 9">
    <name type="scientific">Onchocerca flexuosa</name>
    <dbReference type="NCBI Taxonomy" id="387005"/>
    <lineage>
        <taxon>Eukaryota</taxon>
        <taxon>Metazoa</taxon>
        <taxon>Ecdysozoa</taxon>
        <taxon>Nematoda</taxon>
        <taxon>Chromadorea</taxon>
        <taxon>Rhabditida</taxon>
        <taxon>Spirurina</taxon>
        <taxon>Spiruromorpha</taxon>
        <taxon>Filarioidea</taxon>
        <taxon>Onchocercidae</taxon>
        <taxon>Onchocerca</taxon>
    </lineage>
</organism>
<dbReference type="EMBL" id="KZ269991">
    <property type="protein sequence ID" value="OZC09766.1"/>
    <property type="molecule type" value="Genomic_DNA"/>
</dbReference>
<dbReference type="SUPFAM" id="SSF144074">
    <property type="entry name" value="E2F-DP heterodimerization region"/>
    <property type="match status" value="1"/>
</dbReference>
<dbReference type="GO" id="GO:0000981">
    <property type="term" value="F:DNA-binding transcription factor activity, RNA polymerase II-specific"/>
    <property type="evidence" value="ECO:0007669"/>
    <property type="project" value="TreeGrafter"/>
</dbReference>